<comment type="caution">
    <text evidence="3">The sequence shown here is derived from an EMBL/GenBank/DDBJ whole genome shotgun (WGS) entry which is preliminary data.</text>
</comment>
<accession>A0AAW0CJV3</accession>
<organism evidence="3 4">
    <name type="scientific">Favolaschia claudopus</name>
    <dbReference type="NCBI Taxonomy" id="2862362"/>
    <lineage>
        <taxon>Eukaryota</taxon>
        <taxon>Fungi</taxon>
        <taxon>Dikarya</taxon>
        <taxon>Basidiomycota</taxon>
        <taxon>Agaricomycotina</taxon>
        <taxon>Agaricomycetes</taxon>
        <taxon>Agaricomycetidae</taxon>
        <taxon>Agaricales</taxon>
        <taxon>Marasmiineae</taxon>
        <taxon>Mycenaceae</taxon>
        <taxon>Favolaschia</taxon>
    </lineage>
</organism>
<evidence type="ECO:0000313" key="4">
    <source>
        <dbReference type="Proteomes" id="UP001362999"/>
    </source>
</evidence>
<proteinExistence type="predicted"/>
<gene>
    <name evidence="3" type="ORF">R3P38DRAFT_2899180</name>
</gene>
<sequence length="153" mass="17253">MVSNSQSTLGELDALTYVQVKAMFKTAKNPTASIDALRQAAKIKLRLHNTFISNLEHQLEQVSRQADEAEAQARLITEDNQMKSDRIDMLKRQYEEMCSRACSKRLKVDIQQERATKNFAVKAGKENAQNRKTGGRGLKSKLARKFGVKAPRS</sequence>
<dbReference type="Proteomes" id="UP001362999">
    <property type="component" value="Unassembled WGS sequence"/>
</dbReference>
<name>A0AAW0CJV3_9AGAR</name>
<evidence type="ECO:0000256" key="2">
    <source>
        <dbReference type="SAM" id="MobiDB-lite"/>
    </source>
</evidence>
<feature type="region of interest" description="Disordered" evidence="2">
    <location>
        <begin position="127"/>
        <end position="153"/>
    </location>
</feature>
<protein>
    <submittedName>
        <fullName evidence="3">Uncharacterized protein</fullName>
    </submittedName>
</protein>
<evidence type="ECO:0000256" key="1">
    <source>
        <dbReference type="SAM" id="Coils"/>
    </source>
</evidence>
<evidence type="ECO:0000313" key="3">
    <source>
        <dbReference type="EMBL" id="KAK7039372.1"/>
    </source>
</evidence>
<dbReference type="EMBL" id="JAWWNJ010000016">
    <property type="protein sequence ID" value="KAK7039372.1"/>
    <property type="molecule type" value="Genomic_DNA"/>
</dbReference>
<reference evidence="3 4" key="1">
    <citation type="journal article" date="2024" name="J Genomics">
        <title>Draft genome sequencing and assembly of Favolaschia claudopus CIRM-BRFM 2984 isolated from oak limbs.</title>
        <authorList>
            <person name="Navarro D."/>
            <person name="Drula E."/>
            <person name="Chaduli D."/>
            <person name="Cazenave R."/>
            <person name="Ahrendt S."/>
            <person name="Wang J."/>
            <person name="Lipzen A."/>
            <person name="Daum C."/>
            <person name="Barry K."/>
            <person name="Grigoriev I.V."/>
            <person name="Favel A."/>
            <person name="Rosso M.N."/>
            <person name="Martin F."/>
        </authorList>
    </citation>
    <scope>NUCLEOTIDE SEQUENCE [LARGE SCALE GENOMIC DNA]</scope>
    <source>
        <strain evidence="3 4">CIRM-BRFM 2984</strain>
    </source>
</reference>
<feature type="compositionally biased region" description="Basic residues" evidence="2">
    <location>
        <begin position="138"/>
        <end position="153"/>
    </location>
</feature>
<feature type="coiled-coil region" evidence="1">
    <location>
        <begin position="52"/>
        <end position="79"/>
    </location>
</feature>
<dbReference type="AlphaFoldDB" id="A0AAW0CJV3"/>
<keyword evidence="4" id="KW-1185">Reference proteome</keyword>
<keyword evidence="1" id="KW-0175">Coiled coil</keyword>